<evidence type="ECO:0000313" key="1">
    <source>
        <dbReference type="EMBL" id="KAK7383084.1"/>
    </source>
</evidence>
<reference evidence="1 2" key="1">
    <citation type="submission" date="2024-01" db="EMBL/GenBank/DDBJ databases">
        <title>The genomes of 5 underutilized Papilionoideae crops provide insights into root nodulation and disease resistanc.</title>
        <authorList>
            <person name="Jiang F."/>
        </authorList>
    </citation>
    <scope>NUCLEOTIDE SEQUENCE [LARGE SCALE GENOMIC DNA]</scope>
    <source>
        <strain evidence="1">DUOXIRENSHENG_FW03</strain>
        <tissue evidence="1">Leaves</tissue>
    </source>
</reference>
<dbReference type="AlphaFoldDB" id="A0AAN9WZ61"/>
<dbReference type="Proteomes" id="UP001386955">
    <property type="component" value="Unassembled WGS sequence"/>
</dbReference>
<keyword evidence="2" id="KW-1185">Reference proteome</keyword>
<organism evidence="1 2">
    <name type="scientific">Psophocarpus tetragonolobus</name>
    <name type="common">Winged bean</name>
    <name type="synonym">Dolichos tetragonolobus</name>
    <dbReference type="NCBI Taxonomy" id="3891"/>
    <lineage>
        <taxon>Eukaryota</taxon>
        <taxon>Viridiplantae</taxon>
        <taxon>Streptophyta</taxon>
        <taxon>Embryophyta</taxon>
        <taxon>Tracheophyta</taxon>
        <taxon>Spermatophyta</taxon>
        <taxon>Magnoliopsida</taxon>
        <taxon>eudicotyledons</taxon>
        <taxon>Gunneridae</taxon>
        <taxon>Pentapetalae</taxon>
        <taxon>rosids</taxon>
        <taxon>fabids</taxon>
        <taxon>Fabales</taxon>
        <taxon>Fabaceae</taxon>
        <taxon>Papilionoideae</taxon>
        <taxon>50 kb inversion clade</taxon>
        <taxon>NPAAA clade</taxon>
        <taxon>indigoferoid/millettioid clade</taxon>
        <taxon>Phaseoleae</taxon>
        <taxon>Psophocarpus</taxon>
    </lineage>
</organism>
<gene>
    <name evidence="1" type="ORF">VNO78_28752</name>
</gene>
<comment type="caution">
    <text evidence="1">The sequence shown here is derived from an EMBL/GenBank/DDBJ whole genome shotgun (WGS) entry which is preliminary data.</text>
</comment>
<evidence type="ECO:0000313" key="2">
    <source>
        <dbReference type="Proteomes" id="UP001386955"/>
    </source>
</evidence>
<dbReference type="EMBL" id="JAYMYS010000008">
    <property type="protein sequence ID" value="KAK7383084.1"/>
    <property type="molecule type" value="Genomic_DNA"/>
</dbReference>
<proteinExistence type="predicted"/>
<protein>
    <submittedName>
        <fullName evidence="1">Uncharacterized protein</fullName>
    </submittedName>
</protein>
<accession>A0AAN9WZ61</accession>
<sequence length="223" mass="24855">MSLTSTPIPCLLQQVCAYFYTSEGQSIIKQCLVVQCTSQKLARRFFGHRVLERIEQVTYKLSLIRCYKGVALPVMPFHLPSPQVSTTWENSSISFSPIDENSSFDKGNPSTIVSLTPTSYILPSTPSIRYAPLLDQILQKNASLEIASPVTIHYDTFLHPQFVDACLDSSSSFTTSAICVSIMGPIIGVHVFNNLEDKVGPPGESNVRFKRAIRTPIWMDDYI</sequence>
<name>A0AAN9WZ61_PSOTE</name>